<evidence type="ECO:0000256" key="1">
    <source>
        <dbReference type="SAM" id="MobiDB-lite"/>
    </source>
</evidence>
<proteinExistence type="predicted"/>
<feature type="region of interest" description="Disordered" evidence="1">
    <location>
        <begin position="1"/>
        <end position="36"/>
    </location>
</feature>
<evidence type="ECO:0000313" key="3">
    <source>
        <dbReference type="Proteomes" id="UP000223891"/>
    </source>
</evidence>
<gene>
    <name evidence="2" type="ORF">CBB_338</name>
</gene>
<accession>A0A1L2CV50</accession>
<dbReference type="EMBL" id="KU574722">
    <property type="protein sequence ID" value="AMM43901.1"/>
    <property type="molecule type" value="Genomic_DNA"/>
</dbReference>
<reference evidence="3" key="1">
    <citation type="submission" date="2016-01" db="EMBL/GenBank/DDBJ databases">
        <title>Isolation and Characterization of Enterobacteria phage CBB.</title>
        <authorList>
            <person name="Buttimer C.T.H."/>
            <person name="Hendrix H."/>
            <person name="Alexandre H."/>
            <person name="O'Mahony J."/>
            <person name="Lavigne R."/>
            <person name="Coffey A."/>
        </authorList>
    </citation>
    <scope>NUCLEOTIDE SEQUENCE [LARGE SCALE GENOMIC DNA]</scope>
</reference>
<sequence>MKSGNYIIAGTDKATGRSSISAKPKEHVSEASAKAEAARLAQDNDEKDFTVLRVVATASVAKVSWR</sequence>
<evidence type="ECO:0000313" key="2">
    <source>
        <dbReference type="EMBL" id="AMM43901.1"/>
    </source>
</evidence>
<dbReference type="Proteomes" id="UP000223891">
    <property type="component" value="Segment"/>
</dbReference>
<organism evidence="2 3">
    <name type="scientific">Pectobacterium phage vB_PcaM_CBB</name>
    <dbReference type="NCBI Taxonomy" id="2772511"/>
    <lineage>
        <taxon>Viruses</taxon>
        <taxon>Duplodnaviria</taxon>
        <taxon>Heunggongvirae</taxon>
        <taxon>Uroviricota</taxon>
        <taxon>Caudoviricetes</taxon>
        <taxon>Mimasvirus</taxon>
        <taxon>Mimasvirus CBB</taxon>
    </lineage>
</organism>
<keyword evidence="3" id="KW-1185">Reference proteome</keyword>
<protein>
    <submittedName>
        <fullName evidence="2">Uncharacterized protein</fullName>
    </submittedName>
</protein>
<name>A0A1L2CV50_9CAUD</name>